<sequence>MFSPQLKIYEENTMEVFVKLLNTLVTKILLKDFTMWLFFLLLFYLFMPEALSQFFIARTPANFPTWLSLNDIAILLFSLLSLLVWRSLVAFLKSKLNNEWASKSKAHKQLSALSSLEWSVLMTVALNREVPNNDPRVVLAVEKLLDKKLISLSWVSGVYELNPAIRAAVLERTERNLP</sequence>
<proteinExistence type="predicted"/>
<feature type="transmembrane region" description="Helical" evidence="1">
    <location>
        <begin position="66"/>
        <end position="85"/>
    </location>
</feature>
<evidence type="ECO:0000313" key="3">
    <source>
        <dbReference type="Proteomes" id="UP000003345"/>
    </source>
</evidence>
<keyword evidence="1" id="KW-1133">Transmembrane helix</keyword>
<comment type="caution">
    <text evidence="2">The sequence shown here is derived from an EMBL/GenBank/DDBJ whole genome shotgun (WGS) entry which is preliminary data.</text>
</comment>
<protein>
    <submittedName>
        <fullName evidence="2">Uncharacterized protein</fullName>
    </submittedName>
</protein>
<dbReference type="RefSeq" id="WP_005710116.1">
    <property type="nucleotide sequence ID" value="NZ_AJMU01000076.1"/>
</dbReference>
<evidence type="ECO:0000313" key="2">
    <source>
        <dbReference type="EMBL" id="EIG23644.1"/>
    </source>
</evidence>
<keyword evidence="1" id="KW-0472">Membrane</keyword>
<dbReference type="EMBL" id="AJMU01000076">
    <property type="protein sequence ID" value="EIG23644.1"/>
    <property type="molecule type" value="Genomic_DNA"/>
</dbReference>
<feature type="transmembrane region" description="Helical" evidence="1">
    <location>
        <begin position="28"/>
        <end position="46"/>
    </location>
</feature>
<name>I2NCT3_9PAST</name>
<keyword evidence="1" id="KW-0812">Transmembrane</keyword>
<organism evidence="2 3">
    <name type="scientific">Haemophilus paraphrohaemolyticus HK411</name>
    <dbReference type="NCBI Taxonomy" id="1095743"/>
    <lineage>
        <taxon>Bacteria</taxon>
        <taxon>Pseudomonadati</taxon>
        <taxon>Pseudomonadota</taxon>
        <taxon>Gammaproteobacteria</taxon>
        <taxon>Pasteurellales</taxon>
        <taxon>Pasteurellaceae</taxon>
        <taxon>Haemophilus</taxon>
    </lineage>
</organism>
<dbReference type="Proteomes" id="UP000003345">
    <property type="component" value="Unassembled WGS sequence"/>
</dbReference>
<accession>I2NCT3</accession>
<evidence type="ECO:0000256" key="1">
    <source>
        <dbReference type="SAM" id="Phobius"/>
    </source>
</evidence>
<reference evidence="2 3" key="1">
    <citation type="submission" date="2012-04" db="EMBL/GenBank/DDBJ databases">
        <authorList>
            <person name="Harkins D.M."/>
            <person name="Madupu R."/>
            <person name="Durkin A.S."/>
            <person name="Torralba M."/>
            <person name="Methe B."/>
            <person name="Sutton G.G."/>
            <person name="Nelson K.E."/>
        </authorList>
    </citation>
    <scope>NUCLEOTIDE SEQUENCE [LARGE SCALE GENOMIC DNA]</scope>
    <source>
        <strain evidence="2 3">HK411</strain>
    </source>
</reference>
<gene>
    <name evidence="2" type="ORF">HMPREF1054_1923</name>
</gene>
<dbReference type="PATRIC" id="fig|1095743.3.peg.1868"/>
<dbReference type="AlphaFoldDB" id="I2NCT3"/>